<evidence type="ECO:0000256" key="4">
    <source>
        <dbReference type="ARBA" id="ARBA00023136"/>
    </source>
</evidence>
<keyword evidence="3 7" id="KW-1133">Transmembrane helix</keyword>
<keyword evidence="10" id="KW-1185">Reference proteome</keyword>
<keyword evidence="2 7" id="KW-0812">Transmembrane</keyword>
<evidence type="ECO:0000256" key="6">
    <source>
        <dbReference type="SAM" id="MobiDB-lite"/>
    </source>
</evidence>
<comment type="similarity">
    <text evidence="5">Belongs to the SAT4 family.</text>
</comment>
<reference evidence="9" key="2">
    <citation type="submission" date="2022-07" db="EMBL/GenBank/DDBJ databases">
        <authorList>
            <person name="Goncalves M.F.M."/>
            <person name="Hilario S."/>
            <person name="Van De Peer Y."/>
            <person name="Esteves A.C."/>
            <person name="Alves A."/>
        </authorList>
    </citation>
    <scope>NUCLEOTIDE SEQUENCE</scope>
    <source>
        <strain evidence="9">MUM 19.33</strain>
    </source>
</reference>
<accession>A0A9P9Y7T5</accession>
<protein>
    <recommendedName>
        <fullName evidence="8">Rhodopsin domain-containing protein</fullName>
    </recommendedName>
</protein>
<comment type="subcellular location">
    <subcellularLocation>
        <location evidence="1">Membrane</location>
        <topology evidence="1">Multi-pass membrane protein</topology>
    </subcellularLocation>
</comment>
<evidence type="ECO:0000259" key="8">
    <source>
        <dbReference type="Pfam" id="PF20684"/>
    </source>
</evidence>
<evidence type="ECO:0000256" key="2">
    <source>
        <dbReference type="ARBA" id="ARBA00022692"/>
    </source>
</evidence>
<dbReference type="RefSeq" id="XP_051365529.1">
    <property type="nucleotide sequence ID" value="XM_051503176.1"/>
</dbReference>
<dbReference type="AlphaFoldDB" id="A0A9P9Y7T5"/>
<dbReference type="PANTHER" id="PTHR33048">
    <property type="entry name" value="PTH11-LIKE INTEGRAL MEMBRANE PROTEIN (AFU_ORTHOLOGUE AFUA_5G11245)"/>
    <property type="match status" value="1"/>
</dbReference>
<dbReference type="GeneID" id="75833196"/>
<dbReference type="EMBL" id="JAGIXG020000004">
    <property type="protein sequence ID" value="KAI6784673.1"/>
    <property type="molecule type" value="Genomic_DNA"/>
</dbReference>
<name>A0A9P9Y7T5_9HYPO</name>
<dbReference type="InterPro" id="IPR052337">
    <property type="entry name" value="SAT4-like"/>
</dbReference>
<dbReference type="Proteomes" id="UP001055219">
    <property type="component" value="Unassembled WGS sequence"/>
</dbReference>
<evidence type="ECO:0000256" key="1">
    <source>
        <dbReference type="ARBA" id="ARBA00004141"/>
    </source>
</evidence>
<feature type="region of interest" description="Disordered" evidence="6">
    <location>
        <begin position="352"/>
        <end position="373"/>
    </location>
</feature>
<feature type="transmembrane region" description="Helical" evidence="7">
    <location>
        <begin position="251"/>
        <end position="271"/>
    </location>
</feature>
<organism evidence="9 10">
    <name type="scientific">Emericellopsis cladophorae</name>
    <dbReference type="NCBI Taxonomy" id="2686198"/>
    <lineage>
        <taxon>Eukaryota</taxon>
        <taxon>Fungi</taxon>
        <taxon>Dikarya</taxon>
        <taxon>Ascomycota</taxon>
        <taxon>Pezizomycotina</taxon>
        <taxon>Sordariomycetes</taxon>
        <taxon>Hypocreomycetidae</taxon>
        <taxon>Hypocreales</taxon>
        <taxon>Bionectriaceae</taxon>
        <taxon>Emericellopsis</taxon>
    </lineage>
</organism>
<proteinExistence type="inferred from homology"/>
<feature type="transmembrane region" description="Helical" evidence="7">
    <location>
        <begin position="212"/>
        <end position="231"/>
    </location>
</feature>
<evidence type="ECO:0000313" key="10">
    <source>
        <dbReference type="Proteomes" id="UP001055219"/>
    </source>
</evidence>
<evidence type="ECO:0000256" key="3">
    <source>
        <dbReference type="ARBA" id="ARBA00022989"/>
    </source>
</evidence>
<evidence type="ECO:0000256" key="5">
    <source>
        <dbReference type="ARBA" id="ARBA00038359"/>
    </source>
</evidence>
<feature type="transmembrane region" description="Helical" evidence="7">
    <location>
        <begin position="130"/>
        <end position="150"/>
    </location>
</feature>
<comment type="caution">
    <text evidence="9">The sequence shown here is derived from an EMBL/GenBank/DDBJ whole genome shotgun (WGS) entry which is preliminary data.</text>
</comment>
<reference evidence="9" key="1">
    <citation type="journal article" date="2021" name="J Fungi (Basel)">
        <title>Genomic and Metabolomic Analyses of the Marine Fungus Emericellopsis cladophorae: Insights into Saltwater Adaptability Mechanisms and Its Biosynthetic Potential.</title>
        <authorList>
            <person name="Goncalves M.F.M."/>
            <person name="Hilario S."/>
            <person name="Van de Peer Y."/>
            <person name="Esteves A.C."/>
            <person name="Alves A."/>
        </authorList>
    </citation>
    <scope>NUCLEOTIDE SEQUENCE</scope>
    <source>
        <strain evidence="9">MUM 19.33</strain>
    </source>
</reference>
<keyword evidence="4 7" id="KW-0472">Membrane</keyword>
<gene>
    <name evidence="9" type="ORF">J7T54_006719</name>
</gene>
<dbReference type="Pfam" id="PF20684">
    <property type="entry name" value="Fung_rhodopsin"/>
    <property type="match status" value="1"/>
</dbReference>
<evidence type="ECO:0000313" key="9">
    <source>
        <dbReference type="EMBL" id="KAI6784673.1"/>
    </source>
</evidence>
<feature type="domain" description="Rhodopsin" evidence="8">
    <location>
        <begin position="33"/>
        <end position="276"/>
    </location>
</feature>
<dbReference type="InterPro" id="IPR049326">
    <property type="entry name" value="Rhodopsin_dom_fungi"/>
</dbReference>
<feature type="transmembrane region" description="Helical" evidence="7">
    <location>
        <begin position="49"/>
        <end position="73"/>
    </location>
</feature>
<feature type="transmembrane region" description="Helical" evidence="7">
    <location>
        <begin position="180"/>
        <end position="200"/>
    </location>
</feature>
<feature type="transmembrane region" description="Helical" evidence="7">
    <location>
        <begin position="93"/>
        <end position="118"/>
    </location>
</feature>
<dbReference type="GO" id="GO:0016020">
    <property type="term" value="C:membrane"/>
    <property type="evidence" value="ECO:0007669"/>
    <property type="project" value="UniProtKB-SubCell"/>
</dbReference>
<sequence>MKDSAGADTPSRGHELLLVQLVFVSLAGAATLVRAYVKVFLVGRVTSDDYLIFAAMGAYAAYAAVAIDGVVNGATGQDVSQDYTPNQAAKSLLGWYLCEALYAPITLAIRASVCIVLLRITTKKPYRVIIWVNVGVIAVVSIAFAFVMAFQCSPPSYFWKQVFGAEGSCIDKRIVMISVYVHSVFSAVSDWCLGLLPIAILWGVQINMRTKVIVAVLLSLGMIAGVVLIVRMPYVTTLQPSREFLYASIDVAIWSVMEPALGIIAACIATYRPLFKQWGFGWGSTRRSAATASHGYGRSQRRTGHWELHSQTDLNRPPVPEYRTAYTESVISGEAASPGAKTGKTTEVTVTSEPVVAQHDSGKVFHEQDVPRL</sequence>
<feature type="compositionally biased region" description="Basic and acidic residues" evidence="6">
    <location>
        <begin position="360"/>
        <end position="373"/>
    </location>
</feature>
<feature type="transmembrane region" description="Helical" evidence="7">
    <location>
        <begin position="16"/>
        <end position="37"/>
    </location>
</feature>
<dbReference type="OrthoDB" id="3936451at2759"/>
<dbReference type="PANTHER" id="PTHR33048:SF96">
    <property type="entry name" value="INTEGRAL MEMBRANE PROTEIN"/>
    <property type="match status" value="1"/>
</dbReference>
<evidence type="ECO:0000256" key="7">
    <source>
        <dbReference type="SAM" id="Phobius"/>
    </source>
</evidence>